<keyword evidence="2" id="KW-1185">Reference proteome</keyword>
<accession>A0ABY8GD14</accession>
<dbReference type="GeneID" id="69537639"/>
<dbReference type="EMBL" id="CP092014">
    <property type="protein sequence ID" value="WFN95241.1"/>
    <property type="molecule type" value="Genomic_DNA"/>
</dbReference>
<protein>
    <submittedName>
        <fullName evidence="1">Uncharacterized protein</fullName>
    </submittedName>
</protein>
<dbReference type="Proteomes" id="UP001222680">
    <property type="component" value="Chromosome"/>
</dbReference>
<evidence type="ECO:0000313" key="1">
    <source>
        <dbReference type="EMBL" id="WFN95241.1"/>
    </source>
</evidence>
<evidence type="ECO:0000313" key="2">
    <source>
        <dbReference type="Proteomes" id="UP001222680"/>
    </source>
</evidence>
<reference evidence="1 2" key="1">
    <citation type="submission" date="2022-02" db="EMBL/GenBank/DDBJ databases">
        <title>Phenotypic, genotypic and serological characterization of Edwardsiella ictaluri from catfish and ornamental fish species.</title>
        <authorList>
            <person name="Rose D."/>
            <person name="Tekedar H.C."/>
            <person name="Waldbieser G.C."/>
            <person name="Aarattuthodi S."/>
            <person name="Griffin M.J."/>
        </authorList>
    </citation>
    <scope>NUCLEOTIDE SEQUENCE [LARGE SCALE GENOMIC DNA]</scope>
    <source>
        <strain evidence="1 2">13 TAL-140 K3</strain>
    </source>
</reference>
<sequence>MTINETDANAQMHASHGITLTYPPLAAGNPAGTTPGSHAVTGHSPTLILIITLIAMDTDHA</sequence>
<dbReference type="RefSeq" id="WP_015869990.1">
    <property type="nucleotide sequence ID" value="NZ_AP028097.1"/>
</dbReference>
<proteinExistence type="predicted"/>
<gene>
    <name evidence="1" type="ORF">MAY91_09485</name>
</gene>
<organism evidence="1 2">
    <name type="scientific">Edwardsiella ictaluri</name>
    <dbReference type="NCBI Taxonomy" id="67780"/>
    <lineage>
        <taxon>Bacteria</taxon>
        <taxon>Pseudomonadati</taxon>
        <taxon>Pseudomonadota</taxon>
        <taxon>Gammaproteobacteria</taxon>
        <taxon>Enterobacterales</taxon>
        <taxon>Hafniaceae</taxon>
        <taxon>Edwardsiella</taxon>
    </lineage>
</organism>
<name>A0ABY8GD14_EDWIC</name>